<keyword evidence="1" id="KW-0472">Membrane</keyword>
<dbReference type="RefSeq" id="WP_175381785.1">
    <property type="nucleotide sequence ID" value="NZ_CBCRYD010000039.1"/>
</dbReference>
<evidence type="ECO:0000256" key="1">
    <source>
        <dbReference type="SAM" id="Phobius"/>
    </source>
</evidence>
<feature type="transmembrane region" description="Helical" evidence="1">
    <location>
        <begin position="87"/>
        <end position="112"/>
    </location>
</feature>
<evidence type="ECO:0000313" key="2">
    <source>
        <dbReference type="EMBL" id="NUU54846.1"/>
    </source>
</evidence>
<dbReference type="EMBL" id="JABMCC010000107">
    <property type="protein sequence ID" value="NUU54846.1"/>
    <property type="molecule type" value="Genomic_DNA"/>
</dbReference>
<feature type="transmembrane region" description="Helical" evidence="1">
    <location>
        <begin position="14"/>
        <end position="36"/>
    </location>
</feature>
<dbReference type="Proteomes" id="UP000577724">
    <property type="component" value="Unassembled WGS sequence"/>
</dbReference>
<gene>
    <name evidence="2" type="ORF">HP548_12240</name>
</gene>
<accession>A0ABX2MLB3</accession>
<organism evidence="2 3">
    <name type="scientific">Paenibacillus taichungensis</name>
    <dbReference type="NCBI Taxonomy" id="484184"/>
    <lineage>
        <taxon>Bacteria</taxon>
        <taxon>Bacillati</taxon>
        <taxon>Bacillota</taxon>
        <taxon>Bacilli</taxon>
        <taxon>Bacillales</taxon>
        <taxon>Paenibacillaceae</taxon>
        <taxon>Paenibacillus</taxon>
    </lineage>
</organism>
<keyword evidence="1" id="KW-1133">Transmembrane helix</keyword>
<reference evidence="2 3" key="1">
    <citation type="submission" date="2020-05" db="EMBL/GenBank/DDBJ databases">
        <title>Genome Sequencing of Type Strains.</title>
        <authorList>
            <person name="Lemaire J.F."/>
            <person name="Inderbitzin P."/>
            <person name="Gregorio O.A."/>
            <person name="Collins S.B."/>
            <person name="Wespe N."/>
            <person name="Knight-Connoni V."/>
        </authorList>
    </citation>
    <scope>NUCLEOTIDE SEQUENCE [LARGE SCALE GENOMIC DNA]</scope>
    <source>
        <strain evidence="2 3">DSM 19942</strain>
    </source>
</reference>
<evidence type="ECO:0000313" key="3">
    <source>
        <dbReference type="Proteomes" id="UP000577724"/>
    </source>
</evidence>
<name>A0ABX2MLB3_9BACL</name>
<dbReference type="GeneID" id="97131485"/>
<protein>
    <submittedName>
        <fullName evidence="2">Uncharacterized protein</fullName>
    </submittedName>
</protein>
<feature type="transmembrane region" description="Helical" evidence="1">
    <location>
        <begin position="56"/>
        <end position="75"/>
    </location>
</feature>
<keyword evidence="1" id="KW-0812">Transmembrane</keyword>
<sequence length="117" mass="13632">MEDTATQEPKKKHILLWSVSSVATVILGIKILIGWSPDMLNESSALYLMAKVLINPYFYTVICGLWLLTAFYLYFQGKYEIFRQSVSWMGYCFSFFWGLETGVFKMIVIYFINAFSF</sequence>
<comment type="caution">
    <text evidence="2">The sequence shown here is derived from an EMBL/GenBank/DDBJ whole genome shotgun (WGS) entry which is preliminary data.</text>
</comment>
<proteinExistence type="predicted"/>
<keyword evidence="3" id="KW-1185">Reference proteome</keyword>